<dbReference type="Proteomes" id="UP001152523">
    <property type="component" value="Unassembled WGS sequence"/>
</dbReference>
<sequence length="120" mass="14052">MSLYLAKQKKQCIIPFQFSATAVNPFLTLGIRYSNEKMREIIATTIMVHEHPFNIVEDEVWMWDFQFANPEFCKVCRKTARSDCIKIYEAEKKVLKTLLTSLSKISLTTDMWRSTHQVAE</sequence>
<dbReference type="EMBL" id="CAMAPF010000923">
    <property type="protein sequence ID" value="CAH9122061.1"/>
    <property type="molecule type" value="Genomic_DNA"/>
</dbReference>
<dbReference type="PANTHER" id="PTHR46481">
    <property type="entry name" value="ZINC FINGER BED DOMAIN-CONTAINING PROTEIN 4"/>
    <property type="match status" value="1"/>
</dbReference>
<dbReference type="AlphaFoldDB" id="A0AAV0DRY7"/>
<reference evidence="6" key="1">
    <citation type="submission" date="2022-07" db="EMBL/GenBank/DDBJ databases">
        <authorList>
            <person name="Macas J."/>
            <person name="Novak P."/>
            <person name="Neumann P."/>
        </authorList>
    </citation>
    <scope>NUCLEOTIDE SEQUENCE</scope>
</reference>
<keyword evidence="4" id="KW-0862">Zinc</keyword>
<dbReference type="EMBL" id="CAMAPF010000148">
    <property type="protein sequence ID" value="CAH9108562.1"/>
    <property type="molecule type" value="Genomic_DNA"/>
</dbReference>
<dbReference type="GO" id="GO:0008270">
    <property type="term" value="F:zinc ion binding"/>
    <property type="evidence" value="ECO:0007669"/>
    <property type="project" value="UniProtKB-KW"/>
</dbReference>
<name>A0AAV0DRY7_9ASTE</name>
<comment type="subcellular location">
    <subcellularLocation>
        <location evidence="1">Nucleus</location>
    </subcellularLocation>
</comment>
<accession>A0AAV0DRY7</accession>
<evidence type="ECO:0000256" key="1">
    <source>
        <dbReference type="ARBA" id="ARBA00004123"/>
    </source>
</evidence>
<gene>
    <name evidence="6" type="ORF">CEPIT_LOCUS18361</name>
    <name evidence="7" type="ORF">CEPIT_LOCUS24189</name>
</gene>
<evidence type="ECO:0000256" key="4">
    <source>
        <dbReference type="ARBA" id="ARBA00022833"/>
    </source>
</evidence>
<comment type="caution">
    <text evidence="6">The sequence shown here is derived from an EMBL/GenBank/DDBJ whole genome shotgun (WGS) entry which is preliminary data.</text>
</comment>
<evidence type="ECO:0000313" key="6">
    <source>
        <dbReference type="EMBL" id="CAH9108562.1"/>
    </source>
</evidence>
<evidence type="ECO:0000256" key="5">
    <source>
        <dbReference type="ARBA" id="ARBA00023242"/>
    </source>
</evidence>
<protein>
    <submittedName>
        <fullName evidence="6">Uncharacterized protein</fullName>
    </submittedName>
</protein>
<dbReference type="PANTHER" id="PTHR46481:SF10">
    <property type="entry name" value="ZINC FINGER BED DOMAIN-CONTAINING PROTEIN 39"/>
    <property type="match status" value="1"/>
</dbReference>
<organism evidence="6 8">
    <name type="scientific">Cuscuta epithymum</name>
    <dbReference type="NCBI Taxonomy" id="186058"/>
    <lineage>
        <taxon>Eukaryota</taxon>
        <taxon>Viridiplantae</taxon>
        <taxon>Streptophyta</taxon>
        <taxon>Embryophyta</taxon>
        <taxon>Tracheophyta</taxon>
        <taxon>Spermatophyta</taxon>
        <taxon>Magnoliopsida</taxon>
        <taxon>eudicotyledons</taxon>
        <taxon>Gunneridae</taxon>
        <taxon>Pentapetalae</taxon>
        <taxon>asterids</taxon>
        <taxon>lamiids</taxon>
        <taxon>Solanales</taxon>
        <taxon>Convolvulaceae</taxon>
        <taxon>Cuscuteae</taxon>
        <taxon>Cuscuta</taxon>
        <taxon>Cuscuta subgen. Cuscuta</taxon>
    </lineage>
</organism>
<proteinExistence type="predicted"/>
<evidence type="ECO:0000256" key="2">
    <source>
        <dbReference type="ARBA" id="ARBA00022723"/>
    </source>
</evidence>
<evidence type="ECO:0000313" key="7">
    <source>
        <dbReference type="EMBL" id="CAH9122061.1"/>
    </source>
</evidence>
<keyword evidence="5" id="KW-0539">Nucleus</keyword>
<keyword evidence="2" id="KW-0479">Metal-binding</keyword>
<keyword evidence="8" id="KW-1185">Reference proteome</keyword>
<dbReference type="InterPro" id="IPR052035">
    <property type="entry name" value="ZnF_BED_domain_contain"/>
</dbReference>
<keyword evidence="3" id="KW-0863">Zinc-finger</keyword>
<dbReference type="GO" id="GO:0005634">
    <property type="term" value="C:nucleus"/>
    <property type="evidence" value="ECO:0007669"/>
    <property type="project" value="UniProtKB-SubCell"/>
</dbReference>
<evidence type="ECO:0000256" key="3">
    <source>
        <dbReference type="ARBA" id="ARBA00022771"/>
    </source>
</evidence>
<evidence type="ECO:0000313" key="8">
    <source>
        <dbReference type="Proteomes" id="UP001152523"/>
    </source>
</evidence>